<dbReference type="RefSeq" id="WP_169228663.1">
    <property type="nucleotide sequence ID" value="NZ_JABBGC010000004.1"/>
</dbReference>
<sequence length="242" mass="27367">MIIRKVFTLTILICSCFISATQAQKLKNFLENTDSSFTWLGVDFTQARLLGDAAASDVNRHFTGINDVIRNEPKKYDVKGAFHRSSVQFDLSETNARNADVNVDKMKSENEADYSRLKPEDITKLVKGYKFGDKKGIGVLFVMEAMSKTEKEAAMYVTVVDMGSRNVLMTERMTGKAQGFGFRNYWAYTVHKVLEHIDYKKLKEKYADAKDPVEEVPVAPKKETKTVVAKEEKAKKAPKKKG</sequence>
<feature type="chain" id="PRO_5032340731" evidence="2">
    <location>
        <begin position="21"/>
        <end position="242"/>
    </location>
</feature>
<reference evidence="3 4" key="1">
    <citation type="submission" date="2020-04" db="EMBL/GenBank/DDBJ databases">
        <title>Chitinophaga sp. G-6-1-13 sp. nov., isolated from soil.</title>
        <authorList>
            <person name="Dahal R.H."/>
            <person name="Chaudhary D.K."/>
        </authorList>
    </citation>
    <scope>NUCLEOTIDE SEQUENCE [LARGE SCALE GENOMIC DNA]</scope>
    <source>
        <strain evidence="3 4">G-6-1-13</strain>
    </source>
</reference>
<proteinExistence type="predicted"/>
<accession>A0A848GSQ8</accession>
<protein>
    <submittedName>
        <fullName evidence="3">Uncharacterized protein</fullName>
    </submittedName>
</protein>
<keyword evidence="4" id="KW-1185">Reference proteome</keyword>
<keyword evidence="2" id="KW-0732">Signal</keyword>
<gene>
    <name evidence="3" type="ORF">HHL17_30860</name>
</gene>
<evidence type="ECO:0000256" key="2">
    <source>
        <dbReference type="SAM" id="SignalP"/>
    </source>
</evidence>
<dbReference type="AlphaFoldDB" id="A0A848GSQ8"/>
<feature type="compositionally biased region" description="Basic and acidic residues" evidence="1">
    <location>
        <begin position="220"/>
        <end position="235"/>
    </location>
</feature>
<feature type="signal peptide" evidence="2">
    <location>
        <begin position="1"/>
        <end position="20"/>
    </location>
</feature>
<dbReference type="PROSITE" id="PS51257">
    <property type="entry name" value="PROKAR_LIPOPROTEIN"/>
    <property type="match status" value="1"/>
</dbReference>
<feature type="region of interest" description="Disordered" evidence="1">
    <location>
        <begin position="213"/>
        <end position="242"/>
    </location>
</feature>
<dbReference type="Proteomes" id="UP000583266">
    <property type="component" value="Unassembled WGS sequence"/>
</dbReference>
<evidence type="ECO:0000313" key="4">
    <source>
        <dbReference type="Proteomes" id="UP000583266"/>
    </source>
</evidence>
<comment type="caution">
    <text evidence="3">The sequence shown here is derived from an EMBL/GenBank/DDBJ whole genome shotgun (WGS) entry which is preliminary data.</text>
</comment>
<evidence type="ECO:0000256" key="1">
    <source>
        <dbReference type="SAM" id="MobiDB-lite"/>
    </source>
</evidence>
<evidence type="ECO:0000313" key="3">
    <source>
        <dbReference type="EMBL" id="NML41626.1"/>
    </source>
</evidence>
<dbReference type="EMBL" id="JABBGC010000004">
    <property type="protein sequence ID" value="NML41626.1"/>
    <property type="molecule type" value="Genomic_DNA"/>
</dbReference>
<name>A0A848GSQ8_9BACT</name>
<organism evidence="3 4">
    <name type="scientific">Chitinophaga fulva</name>
    <dbReference type="NCBI Taxonomy" id="2728842"/>
    <lineage>
        <taxon>Bacteria</taxon>
        <taxon>Pseudomonadati</taxon>
        <taxon>Bacteroidota</taxon>
        <taxon>Chitinophagia</taxon>
        <taxon>Chitinophagales</taxon>
        <taxon>Chitinophagaceae</taxon>
        <taxon>Chitinophaga</taxon>
    </lineage>
</organism>